<accession>A0A0S3RE52</accession>
<name>A0A0S3RE52_PHAAN</name>
<dbReference type="EMBL" id="AP015035">
    <property type="protein sequence ID" value="BAT78971.1"/>
    <property type="molecule type" value="Genomic_DNA"/>
</dbReference>
<proteinExistence type="predicted"/>
<dbReference type="AlphaFoldDB" id="A0A0S3RE52"/>
<evidence type="ECO:0000313" key="1">
    <source>
        <dbReference type="EMBL" id="BAT78971.1"/>
    </source>
</evidence>
<sequence>MYFKATSSISHVAEFVLSDYLFSVSHPPILKSLLDSEEVCIHIPQQLNLTTSAWLKLPPLARHLHRRFS</sequence>
<keyword evidence="2" id="KW-1185">Reference proteome</keyword>
<dbReference type="Proteomes" id="UP000291084">
    <property type="component" value="Chromosome 2"/>
</dbReference>
<reference evidence="1 2" key="1">
    <citation type="journal article" date="2015" name="Sci. Rep.">
        <title>The power of single molecule real-time sequencing technology in the de novo assembly of a eukaryotic genome.</title>
        <authorList>
            <person name="Sakai H."/>
            <person name="Naito K."/>
            <person name="Ogiso-Tanaka E."/>
            <person name="Takahashi Y."/>
            <person name="Iseki K."/>
            <person name="Muto C."/>
            <person name="Satou K."/>
            <person name="Teruya K."/>
            <person name="Shiroma A."/>
            <person name="Shimoji M."/>
            <person name="Hirano T."/>
            <person name="Itoh T."/>
            <person name="Kaga A."/>
            <person name="Tomooka N."/>
        </authorList>
    </citation>
    <scope>NUCLEOTIDE SEQUENCE [LARGE SCALE GENOMIC DNA]</scope>
    <source>
        <strain evidence="2">cv. Shumari</strain>
    </source>
</reference>
<organism evidence="1 2">
    <name type="scientific">Vigna angularis var. angularis</name>
    <dbReference type="NCBI Taxonomy" id="157739"/>
    <lineage>
        <taxon>Eukaryota</taxon>
        <taxon>Viridiplantae</taxon>
        <taxon>Streptophyta</taxon>
        <taxon>Embryophyta</taxon>
        <taxon>Tracheophyta</taxon>
        <taxon>Spermatophyta</taxon>
        <taxon>Magnoliopsida</taxon>
        <taxon>eudicotyledons</taxon>
        <taxon>Gunneridae</taxon>
        <taxon>Pentapetalae</taxon>
        <taxon>rosids</taxon>
        <taxon>fabids</taxon>
        <taxon>Fabales</taxon>
        <taxon>Fabaceae</taxon>
        <taxon>Papilionoideae</taxon>
        <taxon>50 kb inversion clade</taxon>
        <taxon>NPAAA clade</taxon>
        <taxon>indigoferoid/millettioid clade</taxon>
        <taxon>Phaseoleae</taxon>
        <taxon>Vigna</taxon>
    </lineage>
</organism>
<gene>
    <name evidence="1" type="primary">Vigan.02G174400</name>
    <name evidence="1" type="ORF">VIGAN_02174400</name>
</gene>
<protein>
    <submittedName>
        <fullName evidence="1">Uncharacterized protein</fullName>
    </submittedName>
</protein>
<evidence type="ECO:0000313" key="2">
    <source>
        <dbReference type="Proteomes" id="UP000291084"/>
    </source>
</evidence>